<dbReference type="EMBL" id="AFBP01000004">
    <property type="protein sequence ID" value="EGG57671.1"/>
    <property type="molecule type" value="Genomic_DNA"/>
</dbReference>
<evidence type="ECO:0000256" key="1">
    <source>
        <dbReference type="ARBA" id="ARBA00010742"/>
    </source>
</evidence>
<reference evidence="4 5" key="1">
    <citation type="submission" date="2011-02" db="EMBL/GenBank/DDBJ databases">
        <authorList>
            <person name="Weinstock G."/>
            <person name="Sodergren E."/>
            <person name="Clifton S."/>
            <person name="Fulton L."/>
            <person name="Fulton B."/>
            <person name="Courtney L."/>
            <person name="Fronick C."/>
            <person name="Harrison M."/>
            <person name="Strong C."/>
            <person name="Farmer C."/>
            <person name="Delahaunty K."/>
            <person name="Markovic C."/>
            <person name="Hall O."/>
            <person name="Minx P."/>
            <person name="Tomlinson C."/>
            <person name="Mitreva M."/>
            <person name="Hou S."/>
            <person name="Chen J."/>
            <person name="Wollam A."/>
            <person name="Pepin K.H."/>
            <person name="Johnson M."/>
            <person name="Bhonagiri V."/>
            <person name="Zhang X."/>
            <person name="Suruliraj S."/>
            <person name="Warren W."/>
            <person name="Chinwalla A."/>
            <person name="Mardis E.R."/>
            <person name="Wilson R.K."/>
        </authorList>
    </citation>
    <scope>NUCLEOTIDE SEQUENCE [LARGE SCALE GENOMIC DNA]</scope>
    <source>
        <strain evidence="4 5">YIT 11859</strain>
    </source>
</reference>
<dbReference type="Pfam" id="PF09084">
    <property type="entry name" value="NMT1"/>
    <property type="match status" value="1"/>
</dbReference>
<proteinExistence type="inferred from homology"/>
<gene>
    <name evidence="4" type="ORF">HMPREF9439_00283</name>
</gene>
<dbReference type="PANTHER" id="PTHR30024">
    <property type="entry name" value="ALIPHATIC SULFONATES-BINDING PROTEIN-RELATED"/>
    <property type="match status" value="1"/>
</dbReference>
<feature type="domain" description="Solute-binding protein family 3/N-terminal" evidence="3">
    <location>
        <begin position="55"/>
        <end position="262"/>
    </location>
</feature>
<keyword evidence="5" id="KW-1185">Reference proteome</keyword>
<organism evidence="4 5">
    <name type="scientific">Parasutterella excrementihominis YIT 11859</name>
    <dbReference type="NCBI Taxonomy" id="762966"/>
    <lineage>
        <taxon>Bacteria</taxon>
        <taxon>Pseudomonadati</taxon>
        <taxon>Pseudomonadota</taxon>
        <taxon>Betaproteobacteria</taxon>
        <taxon>Burkholderiales</taxon>
        <taxon>Sutterellaceae</taxon>
        <taxon>Parasutterella</taxon>
    </lineage>
</organism>
<feature type="chain" id="PRO_5003301947" evidence="2">
    <location>
        <begin position="38"/>
        <end position="331"/>
    </location>
</feature>
<dbReference type="CDD" id="cd01008">
    <property type="entry name" value="PBP2_NrtA_SsuA_CpmA_like"/>
    <property type="match status" value="1"/>
</dbReference>
<dbReference type="SMART" id="SM00062">
    <property type="entry name" value="PBPb"/>
    <property type="match status" value="1"/>
</dbReference>
<dbReference type="AlphaFoldDB" id="F3QH90"/>
<dbReference type="Gene3D" id="3.40.190.10">
    <property type="entry name" value="Periplasmic binding protein-like II"/>
    <property type="match status" value="2"/>
</dbReference>
<comment type="caution">
    <text evidence="4">The sequence shown here is derived from an EMBL/GenBank/DDBJ whole genome shotgun (WGS) entry which is preliminary data.</text>
</comment>
<evidence type="ECO:0000313" key="5">
    <source>
        <dbReference type="Proteomes" id="UP000005156"/>
    </source>
</evidence>
<name>F3QH90_9BURK</name>
<dbReference type="SUPFAM" id="SSF53850">
    <property type="entry name" value="Periplasmic binding protein-like II"/>
    <property type="match status" value="1"/>
</dbReference>
<dbReference type="InterPro" id="IPR001638">
    <property type="entry name" value="Solute-binding_3/MltF_N"/>
</dbReference>
<dbReference type="PANTHER" id="PTHR30024:SF21">
    <property type="entry name" value="ABC TRANSPORTER SUBSTRATE-BINDING PROTEIN"/>
    <property type="match status" value="1"/>
</dbReference>
<sequence length="331" mass="36129">MSELPHSNLNKVSQEKTMRLAPLFVAFLMTASTFSAAAAEPIKELNISYVKPPFVLQLLVMKDHKLLEKEFQADGIKINWHNMGTSPQAARAMGSGSLDIAGNMNTAALLMLNSEGLPVRVVTGTAHPTSNFAIVSKPGTELSVRDLKGKQVVGPKGTFLHQLLAAALEKEGMKESDVQFINTGIPKALSTILAGHADAALVASSALIKANKAGAKTIINAERLVEPTLVMTTTKQFAEEHPDIVKRVAKVYAESLQWMKDHPAETAEMGAKEHGISIEDAKTLMERSHYFDKMTTKDLEDLKVNQKFLRDNGMMRNEVTVEELVLPVAME</sequence>
<evidence type="ECO:0000259" key="3">
    <source>
        <dbReference type="SMART" id="SM00062"/>
    </source>
</evidence>
<feature type="signal peptide" evidence="2">
    <location>
        <begin position="1"/>
        <end position="37"/>
    </location>
</feature>
<accession>F3QH90</accession>
<dbReference type="eggNOG" id="COG0715">
    <property type="taxonomic scope" value="Bacteria"/>
</dbReference>
<dbReference type="Proteomes" id="UP000005156">
    <property type="component" value="Unassembled WGS sequence"/>
</dbReference>
<dbReference type="HOGENOM" id="CLU_028871_12_0_4"/>
<evidence type="ECO:0000256" key="2">
    <source>
        <dbReference type="SAM" id="SignalP"/>
    </source>
</evidence>
<keyword evidence="2" id="KW-0732">Signal</keyword>
<dbReference type="InterPro" id="IPR015168">
    <property type="entry name" value="SsuA/THI5"/>
</dbReference>
<comment type="similarity">
    <text evidence="1">Belongs to the bacterial solute-binding protein SsuA/TauA family.</text>
</comment>
<protein>
    <submittedName>
        <fullName evidence="4">NMT1/THI5-like protein</fullName>
    </submittedName>
</protein>
<evidence type="ECO:0000313" key="4">
    <source>
        <dbReference type="EMBL" id="EGG57671.1"/>
    </source>
</evidence>